<keyword evidence="2" id="KW-1185">Reference proteome</keyword>
<dbReference type="EMBL" id="JBAMMX010000006">
    <property type="protein sequence ID" value="KAK6938012.1"/>
    <property type="molecule type" value="Genomic_DNA"/>
</dbReference>
<comment type="caution">
    <text evidence="1">The sequence shown here is derived from an EMBL/GenBank/DDBJ whole genome shotgun (WGS) entry which is preliminary data.</text>
</comment>
<gene>
    <name evidence="1" type="ORF">RJ641_031520</name>
</gene>
<organism evidence="1 2">
    <name type="scientific">Dillenia turbinata</name>
    <dbReference type="NCBI Taxonomy" id="194707"/>
    <lineage>
        <taxon>Eukaryota</taxon>
        <taxon>Viridiplantae</taxon>
        <taxon>Streptophyta</taxon>
        <taxon>Embryophyta</taxon>
        <taxon>Tracheophyta</taxon>
        <taxon>Spermatophyta</taxon>
        <taxon>Magnoliopsida</taxon>
        <taxon>eudicotyledons</taxon>
        <taxon>Gunneridae</taxon>
        <taxon>Pentapetalae</taxon>
        <taxon>Dilleniales</taxon>
        <taxon>Dilleniaceae</taxon>
        <taxon>Dillenia</taxon>
    </lineage>
</organism>
<sequence>MHMHKKLSNDGRDCFIWHSSQHAYYNYMSFGSFVKLSTSSLSDLLYSILGNRELLIPIGLLSACVLVDFMKETFLEMFGNVKDFGLSHCLIGVG</sequence>
<proteinExistence type="predicted"/>
<reference evidence="1 2" key="1">
    <citation type="submission" date="2023-12" db="EMBL/GenBank/DDBJ databases">
        <title>A high-quality genome assembly for Dillenia turbinata (Dilleniales).</title>
        <authorList>
            <person name="Chanderbali A."/>
        </authorList>
    </citation>
    <scope>NUCLEOTIDE SEQUENCE [LARGE SCALE GENOMIC DNA]</scope>
    <source>
        <strain evidence="1">LSX21</strain>
        <tissue evidence="1">Leaf</tissue>
    </source>
</reference>
<evidence type="ECO:0000313" key="1">
    <source>
        <dbReference type="EMBL" id="KAK6938012.1"/>
    </source>
</evidence>
<dbReference type="PANTHER" id="PTHR36000:SF3">
    <property type="entry name" value="EMBRYO DEFECTIVE 1273"/>
    <property type="match status" value="1"/>
</dbReference>
<dbReference type="PANTHER" id="PTHR36000">
    <property type="entry name" value="DEFECTIVE 1273 PROTEIN, PUTATIVE-RELATED"/>
    <property type="match status" value="1"/>
</dbReference>
<name>A0AAN8ZHJ2_9MAGN</name>
<evidence type="ECO:0000313" key="2">
    <source>
        <dbReference type="Proteomes" id="UP001370490"/>
    </source>
</evidence>
<dbReference type="Proteomes" id="UP001370490">
    <property type="component" value="Unassembled WGS sequence"/>
</dbReference>
<protein>
    <submittedName>
        <fullName evidence="1">Uncharacterized protein</fullName>
    </submittedName>
</protein>
<dbReference type="AlphaFoldDB" id="A0AAN8ZHJ2"/>
<accession>A0AAN8ZHJ2</accession>